<keyword evidence="2" id="KW-1185">Reference proteome</keyword>
<organism evidence="1 2">
    <name type="scientific">Actinophytocola gossypii</name>
    <dbReference type="NCBI Taxonomy" id="2812003"/>
    <lineage>
        <taxon>Bacteria</taxon>
        <taxon>Bacillati</taxon>
        <taxon>Actinomycetota</taxon>
        <taxon>Actinomycetes</taxon>
        <taxon>Pseudonocardiales</taxon>
        <taxon>Pseudonocardiaceae</taxon>
    </lineage>
</organism>
<accession>A0ABT2J1U7</accession>
<dbReference type="RefSeq" id="WP_260189180.1">
    <property type="nucleotide sequence ID" value="NZ_JAFFZE010000004.1"/>
</dbReference>
<name>A0ABT2J1U7_9PSEU</name>
<protein>
    <submittedName>
        <fullName evidence="1">Uncharacterized protein</fullName>
    </submittedName>
</protein>
<comment type="caution">
    <text evidence="1">The sequence shown here is derived from an EMBL/GenBank/DDBJ whole genome shotgun (WGS) entry which is preliminary data.</text>
</comment>
<gene>
    <name evidence="1" type="ORF">JT362_01640</name>
</gene>
<reference evidence="1 2" key="1">
    <citation type="submission" date="2021-02" db="EMBL/GenBank/DDBJ databases">
        <title>Actinophytocola xerophila sp. nov., isolated from soil of cotton cropping field.</title>
        <authorList>
            <person name="Huang R."/>
            <person name="Chen X."/>
            <person name="Ge X."/>
            <person name="Liu W."/>
        </authorList>
    </citation>
    <scope>NUCLEOTIDE SEQUENCE [LARGE SCALE GENOMIC DNA]</scope>
    <source>
        <strain evidence="1 2">S1-96</strain>
    </source>
</reference>
<dbReference type="EMBL" id="JAFFZE010000004">
    <property type="protein sequence ID" value="MCT2581820.1"/>
    <property type="molecule type" value="Genomic_DNA"/>
</dbReference>
<evidence type="ECO:0000313" key="2">
    <source>
        <dbReference type="Proteomes" id="UP001156441"/>
    </source>
</evidence>
<dbReference type="Proteomes" id="UP001156441">
    <property type="component" value="Unassembled WGS sequence"/>
</dbReference>
<proteinExistence type="predicted"/>
<sequence length="50" mass="5305">MTDNRVTWAVDRNGPGLSDDLPGDLIGIDDHHLVVRLSGSASVTAAYAVR</sequence>
<evidence type="ECO:0000313" key="1">
    <source>
        <dbReference type="EMBL" id="MCT2581820.1"/>
    </source>
</evidence>